<keyword evidence="2" id="KW-0812">Transmembrane</keyword>
<evidence type="ECO:0000313" key="3">
    <source>
        <dbReference type="EMBL" id="KAK4321163.1"/>
    </source>
</evidence>
<keyword evidence="4" id="KW-1185">Reference proteome</keyword>
<keyword evidence="2" id="KW-0472">Membrane</keyword>
<protein>
    <submittedName>
        <fullName evidence="3">Uncharacterized protein</fullName>
    </submittedName>
</protein>
<evidence type="ECO:0000313" key="4">
    <source>
        <dbReference type="Proteomes" id="UP001292094"/>
    </source>
</evidence>
<accession>A0AAE1Q7R9</accession>
<feature type="region of interest" description="Disordered" evidence="1">
    <location>
        <begin position="41"/>
        <end position="69"/>
    </location>
</feature>
<feature type="transmembrane region" description="Helical" evidence="2">
    <location>
        <begin position="111"/>
        <end position="137"/>
    </location>
</feature>
<evidence type="ECO:0000256" key="2">
    <source>
        <dbReference type="SAM" id="Phobius"/>
    </source>
</evidence>
<gene>
    <name evidence="3" type="ORF">Pmani_008015</name>
</gene>
<dbReference type="EMBL" id="JAWZYT010000611">
    <property type="protein sequence ID" value="KAK4321163.1"/>
    <property type="molecule type" value="Genomic_DNA"/>
</dbReference>
<name>A0AAE1Q7R9_9EUCA</name>
<dbReference type="AlphaFoldDB" id="A0AAE1Q7R9"/>
<organism evidence="3 4">
    <name type="scientific">Petrolisthes manimaculis</name>
    <dbReference type="NCBI Taxonomy" id="1843537"/>
    <lineage>
        <taxon>Eukaryota</taxon>
        <taxon>Metazoa</taxon>
        <taxon>Ecdysozoa</taxon>
        <taxon>Arthropoda</taxon>
        <taxon>Crustacea</taxon>
        <taxon>Multicrustacea</taxon>
        <taxon>Malacostraca</taxon>
        <taxon>Eumalacostraca</taxon>
        <taxon>Eucarida</taxon>
        <taxon>Decapoda</taxon>
        <taxon>Pleocyemata</taxon>
        <taxon>Anomura</taxon>
        <taxon>Galatheoidea</taxon>
        <taxon>Porcellanidae</taxon>
        <taxon>Petrolisthes</taxon>
    </lineage>
</organism>
<feature type="compositionally biased region" description="Low complexity" evidence="1">
    <location>
        <begin position="41"/>
        <end position="51"/>
    </location>
</feature>
<evidence type="ECO:0000256" key="1">
    <source>
        <dbReference type="SAM" id="MobiDB-lite"/>
    </source>
</evidence>
<proteinExistence type="predicted"/>
<reference evidence="3" key="1">
    <citation type="submission" date="2023-11" db="EMBL/GenBank/DDBJ databases">
        <title>Genome assemblies of two species of porcelain crab, Petrolisthes cinctipes and Petrolisthes manimaculis (Anomura: Porcellanidae).</title>
        <authorList>
            <person name="Angst P."/>
        </authorList>
    </citation>
    <scope>NUCLEOTIDE SEQUENCE</scope>
    <source>
        <strain evidence="3">PB745_02</strain>
        <tissue evidence="3">Gill</tissue>
    </source>
</reference>
<dbReference type="Proteomes" id="UP001292094">
    <property type="component" value="Unassembled WGS sequence"/>
</dbReference>
<keyword evidence="2" id="KW-1133">Transmembrane helix</keyword>
<feature type="compositionally biased region" description="Pro residues" evidence="1">
    <location>
        <begin position="52"/>
        <end position="63"/>
    </location>
</feature>
<comment type="caution">
    <text evidence="3">The sequence shown here is derived from an EMBL/GenBank/DDBJ whole genome shotgun (WGS) entry which is preliminary data.</text>
</comment>
<sequence length="145" mass="15714">MTPCPIDNGPLLPSIIDSFPLPCPPPPGLWPPPFSIIGFPSRSSATPSRLRTPPPRLRTPPSPHDMTPQCGAHTRTAVTSVPHEDEVSVAVFVVAPHRCCHLGVVVVYTSAALLMFCFVFVQVMTANLLHLVLGLYWKVDIKADS</sequence>